<evidence type="ECO:0000256" key="6">
    <source>
        <dbReference type="ARBA" id="ARBA00022840"/>
    </source>
</evidence>
<dbReference type="eggNOG" id="COG2815">
    <property type="taxonomic scope" value="Bacteria"/>
</dbReference>
<dbReference type="FunCoup" id="S0EXU4">
    <property type="interactions" value="28"/>
</dbReference>
<dbReference type="InterPro" id="IPR008266">
    <property type="entry name" value="Tyr_kinase_AS"/>
</dbReference>
<dbReference type="OrthoDB" id="9788659at2"/>
<dbReference type="InterPro" id="IPR005543">
    <property type="entry name" value="PASTA_dom"/>
</dbReference>
<dbReference type="Gene3D" id="3.30.200.20">
    <property type="entry name" value="Phosphorylase Kinase, domain 1"/>
    <property type="match status" value="1"/>
</dbReference>
<dbReference type="STRING" id="454171.CP488_00358"/>
<dbReference type="PROSITE" id="PS51178">
    <property type="entry name" value="PASTA"/>
    <property type="match status" value="1"/>
</dbReference>
<dbReference type="CDD" id="cd06577">
    <property type="entry name" value="PASTA_pknB"/>
    <property type="match status" value="1"/>
</dbReference>
<protein>
    <recommendedName>
        <fullName evidence="1">non-specific serine/threonine protein kinase</fullName>
        <ecNumber evidence="1">2.7.11.1</ecNumber>
    </recommendedName>
</protein>
<evidence type="ECO:0000256" key="3">
    <source>
        <dbReference type="ARBA" id="ARBA00022679"/>
    </source>
</evidence>
<dbReference type="InParanoid" id="S0EXU4"/>
<dbReference type="KEGG" id="ccz:CCALI_00793"/>
<dbReference type="RefSeq" id="WP_016482178.1">
    <property type="nucleotide sequence ID" value="NC_021487.1"/>
</dbReference>
<dbReference type="PATRIC" id="fig|1303518.3.peg.803"/>
<keyword evidence="14" id="KW-1185">Reference proteome</keyword>
<evidence type="ECO:0000256" key="8">
    <source>
        <dbReference type="ARBA" id="ARBA00048679"/>
    </source>
</evidence>
<dbReference type="Gene3D" id="1.10.510.10">
    <property type="entry name" value="Transferase(Phosphotransferase) domain 1"/>
    <property type="match status" value="1"/>
</dbReference>
<dbReference type="GO" id="GO:0106310">
    <property type="term" value="F:protein serine kinase activity"/>
    <property type="evidence" value="ECO:0007669"/>
    <property type="project" value="RHEA"/>
</dbReference>
<evidence type="ECO:0000256" key="7">
    <source>
        <dbReference type="ARBA" id="ARBA00047899"/>
    </source>
</evidence>
<evidence type="ECO:0000259" key="12">
    <source>
        <dbReference type="PROSITE" id="PS51178"/>
    </source>
</evidence>
<evidence type="ECO:0000256" key="4">
    <source>
        <dbReference type="ARBA" id="ARBA00022741"/>
    </source>
</evidence>
<dbReference type="InterPro" id="IPR011009">
    <property type="entry name" value="Kinase-like_dom_sf"/>
</dbReference>
<dbReference type="AlphaFoldDB" id="S0EXU4"/>
<feature type="transmembrane region" description="Helical" evidence="10">
    <location>
        <begin position="342"/>
        <end position="366"/>
    </location>
</feature>
<keyword evidence="10" id="KW-0812">Transmembrane</keyword>
<dbReference type="PANTHER" id="PTHR43289:SF34">
    <property type="entry name" value="SERINE_THREONINE-PROTEIN KINASE YBDM-RELATED"/>
    <property type="match status" value="1"/>
</dbReference>
<feature type="region of interest" description="Disordered" evidence="9">
    <location>
        <begin position="288"/>
        <end position="332"/>
    </location>
</feature>
<evidence type="ECO:0000256" key="10">
    <source>
        <dbReference type="SAM" id="Phobius"/>
    </source>
</evidence>
<feature type="compositionally biased region" description="Low complexity" evidence="9">
    <location>
        <begin position="518"/>
        <end position="538"/>
    </location>
</feature>
<comment type="catalytic activity">
    <reaction evidence="7">
        <text>L-threonyl-[protein] + ATP = O-phospho-L-threonyl-[protein] + ADP + H(+)</text>
        <dbReference type="Rhea" id="RHEA:46608"/>
        <dbReference type="Rhea" id="RHEA-COMP:11060"/>
        <dbReference type="Rhea" id="RHEA-COMP:11605"/>
        <dbReference type="ChEBI" id="CHEBI:15378"/>
        <dbReference type="ChEBI" id="CHEBI:30013"/>
        <dbReference type="ChEBI" id="CHEBI:30616"/>
        <dbReference type="ChEBI" id="CHEBI:61977"/>
        <dbReference type="ChEBI" id="CHEBI:456216"/>
        <dbReference type="EC" id="2.7.11.1"/>
    </reaction>
</comment>
<dbReference type="eggNOG" id="COG0515">
    <property type="taxonomic scope" value="Bacteria"/>
</dbReference>
<dbReference type="EMBL" id="HF951689">
    <property type="protein sequence ID" value="CCW34618.1"/>
    <property type="molecule type" value="Genomic_DNA"/>
</dbReference>
<evidence type="ECO:0000256" key="1">
    <source>
        <dbReference type="ARBA" id="ARBA00012513"/>
    </source>
</evidence>
<dbReference type="HOGENOM" id="CLU_000288_135_2_0"/>
<keyword evidence="6" id="KW-0067">ATP-binding</keyword>
<dbReference type="PROSITE" id="PS00109">
    <property type="entry name" value="PROTEIN_KINASE_TYR"/>
    <property type="match status" value="1"/>
</dbReference>
<feature type="domain" description="Protein kinase" evidence="11">
    <location>
        <begin position="10"/>
        <end position="273"/>
    </location>
</feature>
<dbReference type="CDD" id="cd14014">
    <property type="entry name" value="STKc_PknB_like"/>
    <property type="match status" value="1"/>
</dbReference>
<feature type="region of interest" description="Disordered" evidence="9">
    <location>
        <begin position="501"/>
        <end position="539"/>
    </location>
</feature>
<evidence type="ECO:0000256" key="9">
    <source>
        <dbReference type="SAM" id="MobiDB-lite"/>
    </source>
</evidence>
<dbReference type="Proteomes" id="UP000014227">
    <property type="component" value="Chromosome I"/>
</dbReference>
<feature type="compositionally biased region" description="Polar residues" evidence="9">
    <location>
        <begin position="307"/>
        <end position="320"/>
    </location>
</feature>
<comment type="catalytic activity">
    <reaction evidence="8">
        <text>L-seryl-[protein] + ATP = O-phospho-L-seryl-[protein] + ADP + H(+)</text>
        <dbReference type="Rhea" id="RHEA:17989"/>
        <dbReference type="Rhea" id="RHEA-COMP:9863"/>
        <dbReference type="Rhea" id="RHEA-COMP:11604"/>
        <dbReference type="ChEBI" id="CHEBI:15378"/>
        <dbReference type="ChEBI" id="CHEBI:29999"/>
        <dbReference type="ChEBI" id="CHEBI:30616"/>
        <dbReference type="ChEBI" id="CHEBI:83421"/>
        <dbReference type="ChEBI" id="CHEBI:456216"/>
        <dbReference type="EC" id="2.7.11.1"/>
    </reaction>
</comment>
<sequence length="630" mass="68607">MAELSTIQGYELLELIGEGPLFAVYKARDTKTNRVVALKQVVPERATDVRFLQGLQIGLQKAQQLSHPNITALYSIQLQAASPFFVTEFARGTNLKERIHRIAPFTVPVAVDIACTLADALRVAHSLELPHGDLRPQNIIVTPEGAVKIIDFGVAEGIALSPSTQQILLMARAPYHAPELSVTRPGTPAGDIYALGAILYEMLTGAPLYTAETAQAIADLHAFAAIPSPRTVNSSVPRALEGITLKCLQKRPEQRYTSAADLLNDLKEVRDALRFGKPLSWSLADIENLSDAPPRRPTPEPTAVSPAPSSTTAGDETSQPVRPMAMPSSTNRLRAREERLSSCLLAAIGAVSAVIVLLLVAFYAIYHTYWVAPPAIHAPNFVGMNVDDAQKLASQLHIHLLLHGDYMDKPRNIIYKTDLAPGEEIRPDHYVNVWYSKGPTYVNVPNVVGLPRDQAEQKLLSVGLKVGQVIPVYSNTVPQGVVVSQDVSDQKRVLHDTAVDLTVSDGPQPDYAQPAPPSSSTTDNSSTPPPSDTNSSNDQLQTHEFKSTIVLQPTATSGPGPWEVRISYTDATGIPIDVIDEQHYSGDKVPIDFTYQGDHFTLRIYYNDQLVLQHVYYASQAQSDPKGNTP</sequence>
<dbReference type="GO" id="GO:0004674">
    <property type="term" value="F:protein serine/threonine kinase activity"/>
    <property type="evidence" value="ECO:0007669"/>
    <property type="project" value="UniProtKB-KW"/>
</dbReference>
<gene>
    <name evidence="13" type="ORF">CCALI_00793</name>
</gene>
<organism evidence="13 14">
    <name type="scientific">Chthonomonas calidirosea (strain DSM 23976 / ICMP 18418 / T49)</name>
    <dbReference type="NCBI Taxonomy" id="1303518"/>
    <lineage>
        <taxon>Bacteria</taxon>
        <taxon>Bacillati</taxon>
        <taxon>Armatimonadota</taxon>
        <taxon>Chthonomonadia</taxon>
        <taxon>Chthonomonadales</taxon>
        <taxon>Chthonomonadaceae</taxon>
        <taxon>Chthonomonas</taxon>
    </lineage>
</organism>
<dbReference type="GO" id="GO:0005524">
    <property type="term" value="F:ATP binding"/>
    <property type="evidence" value="ECO:0007669"/>
    <property type="project" value="UniProtKB-KW"/>
</dbReference>
<accession>S0EXU4</accession>
<keyword evidence="5 13" id="KW-0418">Kinase</keyword>
<evidence type="ECO:0000256" key="5">
    <source>
        <dbReference type="ARBA" id="ARBA00022777"/>
    </source>
</evidence>
<dbReference type="SUPFAM" id="SSF56112">
    <property type="entry name" value="Protein kinase-like (PK-like)"/>
    <property type="match status" value="1"/>
</dbReference>
<dbReference type="Pfam" id="PF00069">
    <property type="entry name" value="Pkinase"/>
    <property type="match status" value="1"/>
</dbReference>
<feature type="domain" description="PASTA" evidence="12">
    <location>
        <begin position="438"/>
        <end position="505"/>
    </location>
</feature>
<evidence type="ECO:0000256" key="2">
    <source>
        <dbReference type="ARBA" id="ARBA00022527"/>
    </source>
</evidence>
<proteinExistence type="predicted"/>
<dbReference type="EC" id="2.7.11.1" evidence="1"/>
<dbReference type="PROSITE" id="PS50011">
    <property type="entry name" value="PROTEIN_KINASE_DOM"/>
    <property type="match status" value="1"/>
</dbReference>
<keyword evidence="3 13" id="KW-0808">Transferase</keyword>
<dbReference type="PANTHER" id="PTHR43289">
    <property type="entry name" value="MITOGEN-ACTIVATED PROTEIN KINASE KINASE KINASE 20-RELATED"/>
    <property type="match status" value="1"/>
</dbReference>
<reference evidence="14" key="1">
    <citation type="submission" date="2013-03" db="EMBL/GenBank/DDBJ databases">
        <title>Genome sequence of Chthonomonas calidirosea, the first sequenced genome from the Armatimonadetes phylum (formally candidate division OP10).</title>
        <authorList>
            <person name="Lee K.C.Y."/>
            <person name="Morgan X.C."/>
            <person name="Dunfield P.F."/>
            <person name="Tamas I."/>
            <person name="Houghton K.M."/>
            <person name="Vyssotski M."/>
            <person name="Ryan J.L.J."/>
            <person name="Lagutin K."/>
            <person name="McDonald I.R."/>
            <person name="Stott M.B."/>
        </authorList>
    </citation>
    <scope>NUCLEOTIDE SEQUENCE [LARGE SCALE GENOMIC DNA]</scope>
    <source>
        <strain evidence="14">DSM 23976 / ICMP 18418 / T49</strain>
    </source>
</reference>
<name>S0EXU4_CHTCT</name>
<keyword evidence="10" id="KW-1133">Transmembrane helix</keyword>
<dbReference type="SMART" id="SM00740">
    <property type="entry name" value="PASTA"/>
    <property type="match status" value="2"/>
</dbReference>
<keyword evidence="2 13" id="KW-0723">Serine/threonine-protein kinase</keyword>
<evidence type="ECO:0000313" key="13">
    <source>
        <dbReference type="EMBL" id="CCW34618.1"/>
    </source>
</evidence>
<evidence type="ECO:0000313" key="14">
    <source>
        <dbReference type="Proteomes" id="UP000014227"/>
    </source>
</evidence>
<dbReference type="InterPro" id="IPR000719">
    <property type="entry name" value="Prot_kinase_dom"/>
</dbReference>
<keyword evidence="4" id="KW-0547">Nucleotide-binding</keyword>
<dbReference type="Gene3D" id="3.30.10.20">
    <property type="match status" value="2"/>
</dbReference>
<dbReference type="Pfam" id="PF03793">
    <property type="entry name" value="PASTA"/>
    <property type="match status" value="1"/>
</dbReference>
<evidence type="ECO:0000259" key="11">
    <source>
        <dbReference type="PROSITE" id="PS50011"/>
    </source>
</evidence>
<keyword evidence="10" id="KW-0472">Membrane</keyword>